<evidence type="ECO:0000313" key="2">
    <source>
        <dbReference type="EMBL" id="KAB0680431.1"/>
    </source>
</evidence>
<dbReference type="Pfam" id="PF13472">
    <property type="entry name" value="Lipase_GDSL_2"/>
    <property type="match status" value="1"/>
</dbReference>
<keyword evidence="2" id="KW-0378">Hydrolase</keyword>
<reference evidence="2 3" key="1">
    <citation type="submission" date="2019-09" db="EMBL/GenBank/DDBJ databases">
        <title>YIM 132180 draft genome.</title>
        <authorList>
            <person name="Zhang K."/>
        </authorList>
    </citation>
    <scope>NUCLEOTIDE SEQUENCE [LARGE SCALE GENOMIC DNA]</scope>
    <source>
        <strain evidence="2 3">YIM 132180</strain>
    </source>
</reference>
<dbReference type="Proteomes" id="UP000432089">
    <property type="component" value="Unassembled WGS sequence"/>
</dbReference>
<name>A0A7V7PQI5_9HYPH</name>
<dbReference type="SUPFAM" id="SSF52266">
    <property type="entry name" value="SGNH hydrolase"/>
    <property type="match status" value="1"/>
</dbReference>
<evidence type="ECO:0000313" key="3">
    <source>
        <dbReference type="Proteomes" id="UP000432089"/>
    </source>
</evidence>
<dbReference type="AlphaFoldDB" id="A0A7V7PQI5"/>
<sequence length="208" mass="22697">MIVAGAFLDLPAQAEEPTFRVATFGTSLTARGGWQKPLEEALRTCLLRPVEVRTVARSGSTSDWGLEHVGDVVALAPDVVLVEFYANDAALHRPITLWGSRGNIAEIFRELRAGLPNARLYGMGMNPFTGRRNWGRPLLGLYIAAHRAAAETLGDGFVDFAPLWAKLTPDEIADAIPDGSHPRPEIASRIMVPELVRHLVPTCEPTRP</sequence>
<feature type="domain" description="SGNH hydrolase-type esterase" evidence="1">
    <location>
        <begin position="24"/>
        <end position="185"/>
    </location>
</feature>
<gene>
    <name evidence="2" type="ORF">F6X38_08945</name>
</gene>
<dbReference type="InterPro" id="IPR036514">
    <property type="entry name" value="SGNH_hydro_sf"/>
</dbReference>
<dbReference type="Gene3D" id="3.40.50.1110">
    <property type="entry name" value="SGNH hydrolase"/>
    <property type="match status" value="1"/>
</dbReference>
<dbReference type="EMBL" id="VZDO01000005">
    <property type="protein sequence ID" value="KAB0680431.1"/>
    <property type="molecule type" value="Genomic_DNA"/>
</dbReference>
<evidence type="ECO:0000259" key="1">
    <source>
        <dbReference type="Pfam" id="PF13472"/>
    </source>
</evidence>
<proteinExistence type="predicted"/>
<comment type="caution">
    <text evidence="2">The sequence shown here is derived from an EMBL/GenBank/DDBJ whole genome shotgun (WGS) entry which is preliminary data.</text>
</comment>
<accession>A0A7V7PQI5</accession>
<dbReference type="CDD" id="cd00229">
    <property type="entry name" value="SGNH_hydrolase"/>
    <property type="match status" value="1"/>
</dbReference>
<organism evidence="2 3">
    <name type="scientific">Plantimonas leprariae</name>
    <dbReference type="NCBI Taxonomy" id="2615207"/>
    <lineage>
        <taxon>Bacteria</taxon>
        <taxon>Pseudomonadati</taxon>
        <taxon>Pseudomonadota</taxon>
        <taxon>Alphaproteobacteria</taxon>
        <taxon>Hyphomicrobiales</taxon>
        <taxon>Aurantimonadaceae</taxon>
        <taxon>Plantimonas</taxon>
    </lineage>
</organism>
<keyword evidence="3" id="KW-1185">Reference proteome</keyword>
<dbReference type="InterPro" id="IPR013830">
    <property type="entry name" value="SGNH_hydro"/>
</dbReference>
<protein>
    <submittedName>
        <fullName evidence="2">SGNH/GDSL hydrolase family protein</fullName>
    </submittedName>
</protein>
<dbReference type="GO" id="GO:0016788">
    <property type="term" value="F:hydrolase activity, acting on ester bonds"/>
    <property type="evidence" value="ECO:0007669"/>
    <property type="project" value="UniProtKB-ARBA"/>
</dbReference>